<dbReference type="STRING" id="96561.Dole_2449"/>
<accession>A8ZW19</accession>
<dbReference type="KEGG" id="dol:Dole_2449"/>
<protein>
    <submittedName>
        <fullName evidence="2">Uncharacterized protein</fullName>
    </submittedName>
</protein>
<name>A8ZW19_DESOH</name>
<organism evidence="2 3">
    <name type="scientific">Desulfosudis oleivorans (strain DSM 6200 / JCM 39069 / Hxd3)</name>
    <name type="common">Desulfococcus oleovorans</name>
    <dbReference type="NCBI Taxonomy" id="96561"/>
    <lineage>
        <taxon>Bacteria</taxon>
        <taxon>Pseudomonadati</taxon>
        <taxon>Thermodesulfobacteriota</taxon>
        <taxon>Desulfobacteria</taxon>
        <taxon>Desulfobacterales</taxon>
        <taxon>Desulfosudaceae</taxon>
        <taxon>Desulfosudis</taxon>
    </lineage>
</organism>
<feature type="compositionally biased region" description="Basic and acidic residues" evidence="1">
    <location>
        <begin position="1"/>
        <end position="11"/>
    </location>
</feature>
<keyword evidence="3" id="KW-1185">Reference proteome</keyword>
<feature type="region of interest" description="Disordered" evidence="1">
    <location>
        <begin position="132"/>
        <end position="161"/>
    </location>
</feature>
<sequence length="161" mass="17291">MLKKGRSDFTKFSKGGNRKKPYGPPRVLSFPVYHRARPIVKKGPGPMRGAVLLVLSFAPKKSTRKSKEILKIHFMLDYPVKPGNDEYGGGQPVAPIKGSAALGCGAPGDARPAVDTVLPNALTGTLQTWTFQARPVSNDSPPPIAAQPREKNFSAKSENAV</sequence>
<dbReference type="HOGENOM" id="CLU_1641054_0_0_7"/>
<reference evidence="2 3" key="1">
    <citation type="submission" date="2007-10" db="EMBL/GenBank/DDBJ databases">
        <title>Complete sequence of Desulfococcus oleovorans Hxd3.</title>
        <authorList>
            <consortium name="US DOE Joint Genome Institute"/>
            <person name="Copeland A."/>
            <person name="Lucas S."/>
            <person name="Lapidus A."/>
            <person name="Barry K."/>
            <person name="Glavina del Rio T."/>
            <person name="Dalin E."/>
            <person name="Tice H."/>
            <person name="Pitluck S."/>
            <person name="Kiss H."/>
            <person name="Brettin T."/>
            <person name="Bruce D."/>
            <person name="Detter J.C."/>
            <person name="Han C."/>
            <person name="Schmutz J."/>
            <person name="Larimer F."/>
            <person name="Land M."/>
            <person name="Hauser L."/>
            <person name="Kyrpides N."/>
            <person name="Kim E."/>
            <person name="Wawrik B."/>
            <person name="Richardson P."/>
        </authorList>
    </citation>
    <scope>NUCLEOTIDE SEQUENCE [LARGE SCALE GENOMIC DNA]</scope>
    <source>
        <strain evidence="3">DSM 6200 / JCM 39069 / Hxd3</strain>
    </source>
</reference>
<dbReference type="Proteomes" id="UP000008561">
    <property type="component" value="Chromosome"/>
</dbReference>
<dbReference type="AlphaFoldDB" id="A8ZW19"/>
<evidence type="ECO:0000256" key="1">
    <source>
        <dbReference type="SAM" id="MobiDB-lite"/>
    </source>
</evidence>
<evidence type="ECO:0000313" key="3">
    <source>
        <dbReference type="Proteomes" id="UP000008561"/>
    </source>
</evidence>
<evidence type="ECO:0000313" key="2">
    <source>
        <dbReference type="EMBL" id="ABW68253.1"/>
    </source>
</evidence>
<feature type="region of interest" description="Disordered" evidence="1">
    <location>
        <begin position="1"/>
        <end position="23"/>
    </location>
</feature>
<dbReference type="EMBL" id="CP000859">
    <property type="protein sequence ID" value="ABW68253.1"/>
    <property type="molecule type" value="Genomic_DNA"/>
</dbReference>
<proteinExistence type="predicted"/>
<gene>
    <name evidence="2" type="ordered locus">Dole_2449</name>
</gene>